<dbReference type="InterPro" id="IPR003661">
    <property type="entry name" value="HisK_dim/P_dom"/>
</dbReference>
<dbReference type="SMART" id="SM00388">
    <property type="entry name" value="HisKA"/>
    <property type="match status" value="1"/>
</dbReference>
<dbReference type="GO" id="GO:0005886">
    <property type="term" value="C:plasma membrane"/>
    <property type="evidence" value="ECO:0007669"/>
    <property type="project" value="TreeGrafter"/>
</dbReference>
<dbReference type="EC" id="2.7.13.3" evidence="3"/>
<evidence type="ECO:0000256" key="7">
    <source>
        <dbReference type="ARBA" id="ARBA00022777"/>
    </source>
</evidence>
<dbReference type="PANTHER" id="PTHR45436">
    <property type="entry name" value="SENSOR HISTIDINE KINASE YKOH"/>
    <property type="match status" value="1"/>
</dbReference>
<dbReference type="PROSITE" id="PS50109">
    <property type="entry name" value="HIS_KIN"/>
    <property type="match status" value="1"/>
</dbReference>
<gene>
    <name evidence="13" type="ORF">IAA84_03810</name>
</gene>
<comment type="catalytic activity">
    <reaction evidence="1">
        <text>ATP + protein L-histidine = ADP + protein N-phospho-L-histidine.</text>
        <dbReference type="EC" id="2.7.13.3"/>
    </reaction>
</comment>
<accession>A0A9D1FZR0</accession>
<keyword evidence="5" id="KW-0808">Transferase</keyword>
<keyword evidence="6" id="KW-0812">Transmembrane</keyword>
<keyword evidence="7 13" id="KW-0418">Kinase</keyword>
<dbReference type="Proteomes" id="UP000824140">
    <property type="component" value="Unassembled WGS sequence"/>
</dbReference>
<keyword evidence="10" id="KW-0472">Membrane</keyword>
<keyword evidence="9" id="KW-0902">Two-component regulatory system</keyword>
<evidence type="ECO:0000256" key="6">
    <source>
        <dbReference type="ARBA" id="ARBA00022692"/>
    </source>
</evidence>
<dbReference type="InterPro" id="IPR003594">
    <property type="entry name" value="HATPase_dom"/>
</dbReference>
<keyword evidence="4" id="KW-0597">Phosphoprotein</keyword>
<dbReference type="InterPro" id="IPR050428">
    <property type="entry name" value="TCS_sensor_his_kinase"/>
</dbReference>
<name>A0A9D1FZR0_9FIRM</name>
<dbReference type="PANTHER" id="PTHR45436:SF5">
    <property type="entry name" value="SENSOR HISTIDINE KINASE TRCS"/>
    <property type="match status" value="1"/>
</dbReference>
<proteinExistence type="predicted"/>
<dbReference type="Pfam" id="PF02518">
    <property type="entry name" value="HATPase_c"/>
    <property type="match status" value="1"/>
</dbReference>
<evidence type="ECO:0000256" key="9">
    <source>
        <dbReference type="ARBA" id="ARBA00023012"/>
    </source>
</evidence>
<sequence length="294" mass="32199">MTGALIALSLALAACLWAHLRARRRLRALARQIEETLRTGQPIPVSVRDDALSQLENAVSELSARLYQSQENARAEARKTEKLIVDLSHQLKTPLAALRLYTEMDEPAHAARTLGAIERMERLAYSLLRLERLRAGAYPFAFQMHSLAAIARESIAEMSALFPGRAFALEGDARVRCDAQWLGEAIGNLLKNACEHTPGGGRIRVYIEQAESTARISVEDEGGGVPPGEEERLFERFYRRGGADAPGAGVGLNIVRAIAEQHHGAAWAENAQKGLRVTISLPLLPLLKESIGKE</sequence>
<evidence type="ECO:0000256" key="10">
    <source>
        <dbReference type="ARBA" id="ARBA00023136"/>
    </source>
</evidence>
<evidence type="ECO:0000256" key="8">
    <source>
        <dbReference type="ARBA" id="ARBA00022989"/>
    </source>
</evidence>
<dbReference type="CDD" id="cd00082">
    <property type="entry name" value="HisKA"/>
    <property type="match status" value="1"/>
</dbReference>
<evidence type="ECO:0000259" key="12">
    <source>
        <dbReference type="PROSITE" id="PS50109"/>
    </source>
</evidence>
<evidence type="ECO:0000256" key="4">
    <source>
        <dbReference type="ARBA" id="ARBA00022553"/>
    </source>
</evidence>
<evidence type="ECO:0000256" key="11">
    <source>
        <dbReference type="SAM" id="Coils"/>
    </source>
</evidence>
<dbReference type="InterPro" id="IPR004358">
    <property type="entry name" value="Sig_transdc_His_kin-like_C"/>
</dbReference>
<evidence type="ECO:0000256" key="1">
    <source>
        <dbReference type="ARBA" id="ARBA00000085"/>
    </source>
</evidence>
<dbReference type="InterPro" id="IPR036097">
    <property type="entry name" value="HisK_dim/P_sf"/>
</dbReference>
<dbReference type="Gene3D" id="3.30.565.10">
    <property type="entry name" value="Histidine kinase-like ATPase, C-terminal domain"/>
    <property type="match status" value="1"/>
</dbReference>
<dbReference type="PRINTS" id="PR00344">
    <property type="entry name" value="BCTRLSENSOR"/>
</dbReference>
<comment type="caution">
    <text evidence="13">The sequence shown here is derived from an EMBL/GenBank/DDBJ whole genome shotgun (WGS) entry which is preliminary data.</text>
</comment>
<organism evidence="13 14">
    <name type="scientific">Candidatus Alectryocaccomicrobium excrementavium</name>
    <dbReference type="NCBI Taxonomy" id="2840668"/>
    <lineage>
        <taxon>Bacteria</taxon>
        <taxon>Bacillati</taxon>
        <taxon>Bacillota</taxon>
        <taxon>Clostridia</taxon>
        <taxon>Candidatus Alectryocaccomicrobium</taxon>
    </lineage>
</organism>
<keyword evidence="11" id="KW-0175">Coiled coil</keyword>
<evidence type="ECO:0000313" key="13">
    <source>
        <dbReference type="EMBL" id="HIS92123.1"/>
    </source>
</evidence>
<comment type="subcellular location">
    <subcellularLocation>
        <location evidence="2">Membrane</location>
    </subcellularLocation>
</comment>
<feature type="domain" description="Histidine kinase" evidence="12">
    <location>
        <begin position="86"/>
        <end position="285"/>
    </location>
</feature>
<dbReference type="Pfam" id="PF00512">
    <property type="entry name" value="HisKA"/>
    <property type="match status" value="1"/>
</dbReference>
<dbReference type="SUPFAM" id="SSF55874">
    <property type="entry name" value="ATPase domain of HSP90 chaperone/DNA topoisomerase II/histidine kinase"/>
    <property type="match status" value="1"/>
</dbReference>
<dbReference type="SMART" id="SM00387">
    <property type="entry name" value="HATPase_c"/>
    <property type="match status" value="1"/>
</dbReference>
<dbReference type="SUPFAM" id="SSF47384">
    <property type="entry name" value="Homodimeric domain of signal transducing histidine kinase"/>
    <property type="match status" value="1"/>
</dbReference>
<dbReference type="AlphaFoldDB" id="A0A9D1FZR0"/>
<evidence type="ECO:0000256" key="2">
    <source>
        <dbReference type="ARBA" id="ARBA00004370"/>
    </source>
</evidence>
<feature type="coiled-coil region" evidence="11">
    <location>
        <begin position="52"/>
        <end position="90"/>
    </location>
</feature>
<evidence type="ECO:0000313" key="14">
    <source>
        <dbReference type="Proteomes" id="UP000824140"/>
    </source>
</evidence>
<dbReference type="InterPro" id="IPR005467">
    <property type="entry name" value="His_kinase_dom"/>
</dbReference>
<dbReference type="EMBL" id="DVJN01000077">
    <property type="protein sequence ID" value="HIS92123.1"/>
    <property type="molecule type" value="Genomic_DNA"/>
</dbReference>
<dbReference type="GO" id="GO:0000155">
    <property type="term" value="F:phosphorelay sensor kinase activity"/>
    <property type="evidence" value="ECO:0007669"/>
    <property type="project" value="InterPro"/>
</dbReference>
<evidence type="ECO:0000256" key="3">
    <source>
        <dbReference type="ARBA" id="ARBA00012438"/>
    </source>
</evidence>
<reference evidence="13" key="2">
    <citation type="journal article" date="2021" name="PeerJ">
        <title>Extensive microbial diversity within the chicken gut microbiome revealed by metagenomics and culture.</title>
        <authorList>
            <person name="Gilroy R."/>
            <person name="Ravi A."/>
            <person name="Getino M."/>
            <person name="Pursley I."/>
            <person name="Horton D.L."/>
            <person name="Alikhan N.F."/>
            <person name="Baker D."/>
            <person name="Gharbi K."/>
            <person name="Hall N."/>
            <person name="Watson M."/>
            <person name="Adriaenssens E.M."/>
            <person name="Foster-Nyarko E."/>
            <person name="Jarju S."/>
            <person name="Secka A."/>
            <person name="Antonio M."/>
            <person name="Oren A."/>
            <person name="Chaudhuri R.R."/>
            <person name="La Ragione R."/>
            <person name="Hildebrand F."/>
            <person name="Pallen M.J."/>
        </authorList>
    </citation>
    <scope>NUCLEOTIDE SEQUENCE</scope>
    <source>
        <strain evidence="13">13766</strain>
    </source>
</reference>
<protein>
    <recommendedName>
        <fullName evidence="3">histidine kinase</fullName>
        <ecNumber evidence="3">2.7.13.3</ecNumber>
    </recommendedName>
</protein>
<dbReference type="CDD" id="cd00075">
    <property type="entry name" value="HATPase"/>
    <property type="match status" value="1"/>
</dbReference>
<dbReference type="Gene3D" id="1.10.287.130">
    <property type="match status" value="1"/>
</dbReference>
<reference evidence="13" key="1">
    <citation type="submission" date="2020-10" db="EMBL/GenBank/DDBJ databases">
        <authorList>
            <person name="Gilroy R."/>
        </authorList>
    </citation>
    <scope>NUCLEOTIDE SEQUENCE</scope>
    <source>
        <strain evidence="13">13766</strain>
    </source>
</reference>
<evidence type="ECO:0000256" key="5">
    <source>
        <dbReference type="ARBA" id="ARBA00022679"/>
    </source>
</evidence>
<keyword evidence="8" id="KW-1133">Transmembrane helix</keyword>
<dbReference type="InterPro" id="IPR036890">
    <property type="entry name" value="HATPase_C_sf"/>
</dbReference>